<dbReference type="SUPFAM" id="SSF53850">
    <property type="entry name" value="Periplasmic binding protein-like II"/>
    <property type="match status" value="1"/>
</dbReference>
<name>A0A3D8H1T9_9GAMM</name>
<evidence type="ECO:0000313" key="3">
    <source>
        <dbReference type="Proteomes" id="UP000256431"/>
    </source>
</evidence>
<dbReference type="Gene3D" id="3.40.190.170">
    <property type="entry name" value="Bacterial extracellular solute-binding protein, family 7"/>
    <property type="match status" value="1"/>
</dbReference>
<evidence type="ECO:0000313" key="2">
    <source>
        <dbReference type="EMBL" id="RDU40359.1"/>
    </source>
</evidence>
<gene>
    <name evidence="2" type="ORF">DXI23_14245</name>
</gene>
<sequence>MKSANLPQRVALATALCASLVFPSMGQAQAQAQNEPLERSFCVFDPVGANGPLFAITKTFQPVALKNGIKLDLRAYTDEKVAAEDFKAGQCDAVLLTGTRAREFNKFTGSLEAMGAVPGEEEMRLLYNTLSQPKARPFLIDGPYEVAGVFPGGAIYLHTRDRNIDSVEKLQGKRIATLDYDQASVRMVRHVGASVVGSNSANFAGKFNNGSVDLAYAPAVAYTPLELYKGVQPNGAVVKYALGYMNFQVIIHRDRFPDSAGQMVRDQAIKRIDEAYEIIAQAEAEIPEDVWMQLPQEDTAEYDKMLRKVRLSLLEDGVYDERAIKLMKAIRCRVDATRSECASVAGT</sequence>
<accession>A0A3D8H1T9</accession>
<evidence type="ECO:0000256" key="1">
    <source>
        <dbReference type="SAM" id="SignalP"/>
    </source>
</evidence>
<evidence type="ECO:0008006" key="4">
    <source>
        <dbReference type="Google" id="ProtNLM"/>
    </source>
</evidence>
<dbReference type="Pfam" id="PF19582">
    <property type="entry name" value="AdeT1_2"/>
    <property type="match status" value="1"/>
</dbReference>
<comment type="caution">
    <text evidence="2">The sequence shown here is derived from an EMBL/GenBank/DDBJ whole genome shotgun (WGS) entry which is preliminary data.</text>
</comment>
<dbReference type="InterPro" id="IPR045758">
    <property type="entry name" value="AdeT1/2"/>
</dbReference>
<keyword evidence="1" id="KW-0732">Signal</keyword>
<feature type="chain" id="PRO_5017795823" description="RND transporter" evidence="1">
    <location>
        <begin position="31"/>
        <end position="347"/>
    </location>
</feature>
<feature type="signal peptide" evidence="1">
    <location>
        <begin position="1"/>
        <end position="30"/>
    </location>
</feature>
<dbReference type="AlphaFoldDB" id="A0A3D8H1T9"/>
<organism evidence="2 3">
    <name type="scientific">Marinobacter flavimaris</name>
    <dbReference type="NCBI Taxonomy" id="262076"/>
    <lineage>
        <taxon>Bacteria</taxon>
        <taxon>Pseudomonadati</taxon>
        <taxon>Pseudomonadota</taxon>
        <taxon>Gammaproteobacteria</taxon>
        <taxon>Pseudomonadales</taxon>
        <taxon>Marinobacteraceae</taxon>
        <taxon>Marinobacter</taxon>
    </lineage>
</organism>
<dbReference type="InterPro" id="IPR038404">
    <property type="entry name" value="TRAP_DctP_sf"/>
</dbReference>
<proteinExistence type="predicted"/>
<dbReference type="EMBL" id="QRDH01000006">
    <property type="protein sequence ID" value="RDU40359.1"/>
    <property type="molecule type" value="Genomic_DNA"/>
</dbReference>
<keyword evidence="3" id="KW-1185">Reference proteome</keyword>
<dbReference type="Proteomes" id="UP000256431">
    <property type="component" value="Unassembled WGS sequence"/>
</dbReference>
<reference evidence="2 3" key="1">
    <citation type="submission" date="2018-08" db="EMBL/GenBank/DDBJ databases">
        <title>Genome sequence of Marinobacter flavimaris KCTC 12185.</title>
        <authorList>
            <person name="Chun J."/>
            <person name="Kim B.-Y."/>
            <person name="Choi S.-B."/>
            <person name="Kwak M.-J."/>
        </authorList>
    </citation>
    <scope>NUCLEOTIDE SEQUENCE [LARGE SCALE GENOMIC DNA]</scope>
    <source>
        <strain evidence="2 3">KCTC 12185</strain>
    </source>
</reference>
<protein>
    <recommendedName>
        <fullName evidence="4">RND transporter</fullName>
    </recommendedName>
</protein>